<reference evidence="6" key="1">
    <citation type="submission" date="2013-07" db="EMBL/GenBank/DDBJ databases">
        <title>The genome of Eucalyptus grandis.</title>
        <authorList>
            <person name="Schmutz J."/>
            <person name="Hayes R."/>
            <person name="Myburg A."/>
            <person name="Tuskan G."/>
            <person name="Grattapaglia D."/>
            <person name="Rokhsar D.S."/>
        </authorList>
    </citation>
    <scope>NUCLEOTIDE SEQUENCE</scope>
    <source>
        <tissue evidence="6">Leaf extractions</tissue>
    </source>
</reference>
<keyword evidence="2" id="KW-0964">Secreted</keyword>
<evidence type="ECO:0000256" key="2">
    <source>
        <dbReference type="ARBA" id="ARBA00022525"/>
    </source>
</evidence>
<dbReference type="Gramene" id="KCW54907">
    <property type="protein sequence ID" value="KCW54907"/>
    <property type="gene ID" value="EUGRSUZ_I00886"/>
</dbReference>
<evidence type="ECO:0000256" key="1">
    <source>
        <dbReference type="ARBA" id="ARBA00004613"/>
    </source>
</evidence>
<dbReference type="InterPro" id="IPR032675">
    <property type="entry name" value="LRR_dom_sf"/>
</dbReference>
<sequence>MRLQKTSKLWTSKGVVLPLGLEVLFLNNNKFNGTIPENLGKTPVSYLTLANKFTCPIPRSIGQTSESLLEVLFLNNQLSGCLPYEIGLLKKTTTFDASINQLTGPIPHSFGCLQQMNQLNLSYSHLYGPVPETVCMLPKLSALTLNNNYFTQVGPECRKLILKKKLNVRMNCILGLPSQRSPAECDAFFSKKVKCPNERSMRYLPCKISQLNAEDTSKGLVTPEIAPAPSPSYAALNRNR</sequence>
<accession>A0A059ALP8</accession>
<dbReference type="Pfam" id="PF00560">
    <property type="entry name" value="LRR_1"/>
    <property type="match status" value="1"/>
</dbReference>
<keyword evidence="3" id="KW-0433">Leucine-rich repeat</keyword>
<dbReference type="PANTHER" id="PTHR32093">
    <property type="entry name" value="LEUCINE-RICH REPEAT EXTENSIN-LIKE PROTEIN 3-RELATED"/>
    <property type="match status" value="1"/>
</dbReference>
<comment type="subcellular location">
    <subcellularLocation>
        <location evidence="1">Secreted</location>
    </subcellularLocation>
</comment>
<evidence type="ECO:0008006" key="7">
    <source>
        <dbReference type="Google" id="ProtNLM"/>
    </source>
</evidence>
<dbReference type="PANTHER" id="PTHR32093:SF131">
    <property type="entry name" value="LEUCINE-RICH REPEAT-CONTAINING N-TERMINAL PLANT-TYPE DOMAIN-CONTAINING PROTEIN"/>
    <property type="match status" value="1"/>
</dbReference>
<dbReference type="Gene3D" id="3.80.10.10">
    <property type="entry name" value="Ribonuclease Inhibitor"/>
    <property type="match status" value="1"/>
</dbReference>
<dbReference type="AlphaFoldDB" id="A0A059ALP8"/>
<protein>
    <recommendedName>
        <fullName evidence="7">Leucine-rich repeat-containing N-terminal plant-type domain-containing protein</fullName>
    </recommendedName>
</protein>
<evidence type="ECO:0000313" key="6">
    <source>
        <dbReference type="EMBL" id="KCW54907.1"/>
    </source>
</evidence>
<dbReference type="EMBL" id="KK198761">
    <property type="protein sequence ID" value="KCW54907.1"/>
    <property type="molecule type" value="Genomic_DNA"/>
</dbReference>
<dbReference type="OMA" id="YLPCKIS"/>
<evidence type="ECO:0000256" key="4">
    <source>
        <dbReference type="ARBA" id="ARBA00022729"/>
    </source>
</evidence>
<organism evidence="6">
    <name type="scientific">Eucalyptus grandis</name>
    <name type="common">Flooded gum</name>
    <dbReference type="NCBI Taxonomy" id="71139"/>
    <lineage>
        <taxon>Eukaryota</taxon>
        <taxon>Viridiplantae</taxon>
        <taxon>Streptophyta</taxon>
        <taxon>Embryophyta</taxon>
        <taxon>Tracheophyta</taxon>
        <taxon>Spermatophyta</taxon>
        <taxon>Magnoliopsida</taxon>
        <taxon>eudicotyledons</taxon>
        <taxon>Gunneridae</taxon>
        <taxon>Pentapetalae</taxon>
        <taxon>rosids</taxon>
        <taxon>malvids</taxon>
        <taxon>Myrtales</taxon>
        <taxon>Myrtaceae</taxon>
        <taxon>Myrtoideae</taxon>
        <taxon>Eucalypteae</taxon>
        <taxon>Eucalyptus</taxon>
    </lineage>
</organism>
<dbReference type="GO" id="GO:0005576">
    <property type="term" value="C:extracellular region"/>
    <property type="evidence" value="ECO:0007669"/>
    <property type="project" value="UniProtKB-SubCell"/>
</dbReference>
<dbReference type="FunFam" id="3.80.10.10:FF:000383">
    <property type="entry name" value="Leucine-rich repeat receptor protein kinase EMS1"/>
    <property type="match status" value="1"/>
</dbReference>
<dbReference type="SUPFAM" id="SSF52058">
    <property type="entry name" value="L domain-like"/>
    <property type="match status" value="1"/>
</dbReference>
<name>A0A059ALP8_EUCGR</name>
<dbReference type="InterPro" id="IPR001611">
    <property type="entry name" value="Leu-rich_rpt"/>
</dbReference>
<dbReference type="InParanoid" id="A0A059ALP8"/>
<proteinExistence type="predicted"/>
<evidence type="ECO:0000256" key="3">
    <source>
        <dbReference type="ARBA" id="ARBA00022614"/>
    </source>
</evidence>
<keyword evidence="5" id="KW-0677">Repeat</keyword>
<keyword evidence="4" id="KW-0732">Signal</keyword>
<evidence type="ECO:0000256" key="5">
    <source>
        <dbReference type="ARBA" id="ARBA00022737"/>
    </source>
</evidence>
<dbReference type="InterPro" id="IPR051582">
    <property type="entry name" value="LRR_extensin-like_regulator"/>
</dbReference>
<gene>
    <name evidence="6" type="ORF">EUGRSUZ_I00886</name>
</gene>
<dbReference type="STRING" id="71139.A0A059ALP8"/>